<evidence type="ECO:0000313" key="4">
    <source>
        <dbReference type="WBParaSite" id="Gr19_v10_g5988.t1"/>
    </source>
</evidence>
<keyword evidence="2" id="KW-0472">Membrane</keyword>
<protein>
    <submittedName>
        <fullName evidence="4">Uncharacterized protein</fullName>
    </submittedName>
</protein>
<keyword evidence="2" id="KW-0812">Transmembrane</keyword>
<sequence length="75" mass="8229">MSFTLPPTPAPPTTVTTTTKKTTKAPKPTTSTHKTSKGHRLVAEMLLALGLPMLLGILPFFHEKMFAMLYGHHNN</sequence>
<organism evidence="3 4">
    <name type="scientific">Globodera rostochiensis</name>
    <name type="common">Golden nematode worm</name>
    <name type="synonym">Heterodera rostochiensis</name>
    <dbReference type="NCBI Taxonomy" id="31243"/>
    <lineage>
        <taxon>Eukaryota</taxon>
        <taxon>Metazoa</taxon>
        <taxon>Ecdysozoa</taxon>
        <taxon>Nematoda</taxon>
        <taxon>Chromadorea</taxon>
        <taxon>Rhabditida</taxon>
        <taxon>Tylenchina</taxon>
        <taxon>Tylenchomorpha</taxon>
        <taxon>Tylenchoidea</taxon>
        <taxon>Heteroderidae</taxon>
        <taxon>Heteroderinae</taxon>
        <taxon>Globodera</taxon>
    </lineage>
</organism>
<name>A0A914I1E6_GLORO</name>
<dbReference type="Proteomes" id="UP000887572">
    <property type="component" value="Unplaced"/>
</dbReference>
<proteinExistence type="predicted"/>
<accession>A0A914I1E6</accession>
<feature type="compositionally biased region" description="Low complexity" evidence="1">
    <location>
        <begin position="13"/>
        <end position="33"/>
    </location>
</feature>
<evidence type="ECO:0000256" key="1">
    <source>
        <dbReference type="SAM" id="MobiDB-lite"/>
    </source>
</evidence>
<evidence type="ECO:0000256" key="2">
    <source>
        <dbReference type="SAM" id="Phobius"/>
    </source>
</evidence>
<dbReference type="AlphaFoldDB" id="A0A914I1E6"/>
<reference evidence="4" key="1">
    <citation type="submission" date="2022-11" db="UniProtKB">
        <authorList>
            <consortium name="WormBaseParasite"/>
        </authorList>
    </citation>
    <scope>IDENTIFICATION</scope>
</reference>
<keyword evidence="2" id="KW-1133">Transmembrane helix</keyword>
<evidence type="ECO:0000313" key="3">
    <source>
        <dbReference type="Proteomes" id="UP000887572"/>
    </source>
</evidence>
<feature type="region of interest" description="Disordered" evidence="1">
    <location>
        <begin position="1"/>
        <end position="38"/>
    </location>
</feature>
<keyword evidence="3" id="KW-1185">Reference proteome</keyword>
<dbReference type="WBParaSite" id="Gr19_v10_g5988.t1">
    <property type="protein sequence ID" value="Gr19_v10_g5988.t1"/>
    <property type="gene ID" value="Gr19_v10_g5988"/>
</dbReference>
<feature type="transmembrane region" description="Helical" evidence="2">
    <location>
        <begin position="41"/>
        <end position="61"/>
    </location>
</feature>
<feature type="compositionally biased region" description="Pro residues" evidence="1">
    <location>
        <begin position="1"/>
        <end position="12"/>
    </location>
</feature>